<feature type="coiled-coil region" evidence="1">
    <location>
        <begin position="638"/>
        <end position="693"/>
    </location>
</feature>
<gene>
    <name evidence="4" type="ORF">SNEC2469_LOCUS15347</name>
</gene>
<feature type="compositionally biased region" description="Basic and acidic residues" evidence="2">
    <location>
        <begin position="208"/>
        <end position="232"/>
    </location>
</feature>
<feature type="compositionally biased region" description="Polar residues" evidence="2">
    <location>
        <begin position="14"/>
        <end position="33"/>
    </location>
</feature>
<keyword evidence="3" id="KW-0812">Transmembrane</keyword>
<feature type="compositionally biased region" description="Acidic residues" evidence="2">
    <location>
        <begin position="409"/>
        <end position="419"/>
    </location>
</feature>
<feature type="transmembrane region" description="Helical" evidence="3">
    <location>
        <begin position="969"/>
        <end position="990"/>
    </location>
</feature>
<keyword evidence="5" id="KW-1185">Reference proteome</keyword>
<feature type="region of interest" description="Disordered" evidence="2">
    <location>
        <begin position="370"/>
        <end position="450"/>
    </location>
</feature>
<keyword evidence="3" id="KW-0472">Membrane</keyword>
<dbReference type="PANTHER" id="PTHR20992:SF9">
    <property type="entry name" value="AT15442P-RELATED"/>
    <property type="match status" value="1"/>
</dbReference>
<feature type="compositionally biased region" description="Basic and acidic residues" evidence="2">
    <location>
        <begin position="1"/>
        <end position="13"/>
    </location>
</feature>
<protein>
    <submittedName>
        <fullName evidence="4">Uncharacterized protein</fullName>
    </submittedName>
</protein>
<comment type="caution">
    <text evidence="4">The sequence shown here is derived from an EMBL/GenBank/DDBJ whole genome shotgun (WGS) entry which is preliminary data.</text>
</comment>
<evidence type="ECO:0000313" key="4">
    <source>
        <dbReference type="EMBL" id="CAE7533768.1"/>
    </source>
</evidence>
<feature type="compositionally biased region" description="Low complexity" evidence="2">
    <location>
        <begin position="146"/>
        <end position="156"/>
    </location>
</feature>
<reference evidence="4" key="1">
    <citation type="submission" date="2021-02" db="EMBL/GenBank/DDBJ databases">
        <authorList>
            <person name="Dougan E. K."/>
            <person name="Rhodes N."/>
            <person name="Thang M."/>
            <person name="Chan C."/>
        </authorList>
    </citation>
    <scope>NUCLEOTIDE SEQUENCE</scope>
</reference>
<dbReference type="Proteomes" id="UP000601435">
    <property type="component" value="Unassembled WGS sequence"/>
</dbReference>
<dbReference type="PANTHER" id="PTHR20992">
    <property type="entry name" value="AT15442P-RELATED"/>
    <property type="match status" value="1"/>
</dbReference>
<keyword evidence="1" id="KW-0175">Coiled coil</keyword>
<keyword evidence="3" id="KW-1133">Transmembrane helix</keyword>
<dbReference type="EMBL" id="CAJNJA010024897">
    <property type="protein sequence ID" value="CAE7533768.1"/>
    <property type="molecule type" value="Genomic_DNA"/>
</dbReference>
<sequence>MERADLDRSDHSRASSVSGRSAHSARSWNSLSPEEQELASGLQSRRFLLESRANSYGAGSDSSSGKSQPRDRLQDAEAAERDIASRQTQAPAQALPPSGIFSPAAAPSTADSGRSGKDRCSKARSGSPGSSGKRQPEESLIRSLTNSSNSFQSDDSQQVKDLQAKNQALEAALQSRDAQATQMIADCTDIDNRNQERMTEIESELADAVKARKQAEDERDAVEVKAAGDKAKSASSLAASNEDRLKLEDRDRKAEARAAEAQVELDAARWDLRQSKQREAAQIQHQEKAKELSDNRVEELEGLLNSANRQLVLLRRDTSSLGNTATDRETSLQEQVDELIEERTQNRKDMSEARLELLGLKKKQAMQAIDQAKSPSELRQAHQAAGGGGGGRSRGRGRGKGASKGMLEIIEEEQEEEDGSVGLPTRAAESLASECSSDCGDLDDLTNPDQSAQNDLLNKLLSELTVERKAKQDLRDDHAGQRAEQMEEIAQLQRQLAEAGLVQAAASAENIRLRDLGNQDRIKQLNQVDGLNVKVRELEETLFVEMKKQTDKEERQEMTNFELQEKVQLQAESLRISNLRLQDALQQRQTEAIRQLQEVNSLKLQLAMECKRNGRSSDDAWTADAKDGDPELALCQRVKELEEERNLLLSKLEVQEVQHQVQLEDAYRDHEQRLKFEEQIAEIRSRYEQLLRQMPAQGQEDQINLPDNVDLSSSAASLVADEATRDSDRPGNSAQSAIGASSDVSTPASQSTGGTLGTTVSEHLRSMIWAVLGLMPNAVAAQCTFEDLIIEKVFGAAFYDPREERIWRVSDNQSANVSSSSSSFRVRAQHLTNLIKVAKQCGVGEDFGSIDVLEVRCTTAPPPMPQPEPFASSCWRGCCQRWKEFNSTTLDRMSTLEIHSVIVANSYLSFNHLACITIASGMAAIGLITDSSVFVLAAFFVSPLMQMVLATVWGLTVQDLALAWRGVRNMFIGAMICLALGAIFGLILGVSCREKDLISPIGDFRGSTSFISINTLQITSRGPPAGNVLMSAIVAALSGMAVALGQGSGISSALIGVCISTSLLPPLVNAGMMWTLQTSFPKLHNKGGYFLSEIGEFSVYLYLSNIACIVAFSWAAFKFKHIGGRTLRPMARAADLQEEADPAQIAPRVLRTFSRDMSARGAGSQTQLL</sequence>
<evidence type="ECO:0000256" key="3">
    <source>
        <dbReference type="SAM" id="Phobius"/>
    </source>
</evidence>
<feature type="coiled-coil region" evidence="1">
    <location>
        <begin position="457"/>
        <end position="502"/>
    </location>
</feature>
<proteinExistence type="predicted"/>
<feature type="compositionally biased region" description="Basic and acidic residues" evidence="2">
    <location>
        <begin position="241"/>
        <end position="251"/>
    </location>
</feature>
<feature type="transmembrane region" description="Helical" evidence="3">
    <location>
        <begin position="933"/>
        <end position="957"/>
    </location>
</feature>
<evidence type="ECO:0000256" key="1">
    <source>
        <dbReference type="SAM" id="Coils"/>
    </source>
</evidence>
<dbReference type="InterPro" id="IPR005240">
    <property type="entry name" value="DUF389"/>
</dbReference>
<feature type="transmembrane region" description="Helical" evidence="3">
    <location>
        <begin position="1052"/>
        <end position="1077"/>
    </location>
</feature>
<feature type="region of interest" description="Disordered" evidence="2">
    <location>
        <begin position="1"/>
        <end position="163"/>
    </location>
</feature>
<organism evidence="4 5">
    <name type="scientific">Symbiodinium necroappetens</name>
    <dbReference type="NCBI Taxonomy" id="1628268"/>
    <lineage>
        <taxon>Eukaryota</taxon>
        <taxon>Sar</taxon>
        <taxon>Alveolata</taxon>
        <taxon>Dinophyceae</taxon>
        <taxon>Suessiales</taxon>
        <taxon>Symbiodiniaceae</taxon>
        <taxon>Symbiodinium</taxon>
    </lineage>
</organism>
<dbReference type="OrthoDB" id="445081at2759"/>
<name>A0A812TQJ3_9DINO</name>
<dbReference type="AlphaFoldDB" id="A0A812TQJ3"/>
<feature type="region of interest" description="Disordered" evidence="2">
    <location>
        <begin position="720"/>
        <end position="757"/>
    </location>
</feature>
<feature type="region of interest" description="Disordered" evidence="2">
    <location>
        <begin position="208"/>
        <end position="251"/>
    </location>
</feature>
<evidence type="ECO:0000256" key="2">
    <source>
        <dbReference type="SAM" id="MobiDB-lite"/>
    </source>
</evidence>
<accession>A0A812TQJ3</accession>
<feature type="compositionally biased region" description="Polar residues" evidence="2">
    <location>
        <begin position="730"/>
        <end position="757"/>
    </location>
</feature>
<feature type="transmembrane region" description="Helical" evidence="3">
    <location>
        <begin position="1097"/>
        <end position="1117"/>
    </location>
</feature>
<feature type="compositionally biased region" description="Basic and acidic residues" evidence="2">
    <location>
        <begin position="68"/>
        <end position="84"/>
    </location>
</feature>
<evidence type="ECO:0000313" key="5">
    <source>
        <dbReference type="Proteomes" id="UP000601435"/>
    </source>
</evidence>
<dbReference type="Pfam" id="PF04087">
    <property type="entry name" value="DUF389"/>
    <property type="match status" value="1"/>
</dbReference>